<gene>
    <name evidence="4" type="ORF">HAKA00212_LOCUS17098</name>
    <name evidence="5" type="ORF">HAKA00212_LOCUS17099</name>
</gene>
<dbReference type="SUPFAM" id="SSF53067">
    <property type="entry name" value="Actin-like ATPase domain"/>
    <property type="match status" value="1"/>
</dbReference>
<dbReference type="PANTHER" id="PTHR47363:SF1">
    <property type="entry name" value="GLUCOKINASE"/>
    <property type="match status" value="1"/>
</dbReference>
<keyword evidence="3" id="KW-0472">Membrane</keyword>
<evidence type="ECO:0008006" key="6">
    <source>
        <dbReference type="Google" id="ProtNLM"/>
    </source>
</evidence>
<dbReference type="EMBL" id="HBIU01037234">
    <property type="protein sequence ID" value="CAE0638317.1"/>
    <property type="molecule type" value="Transcribed_RNA"/>
</dbReference>
<dbReference type="GO" id="GO:0005524">
    <property type="term" value="F:ATP binding"/>
    <property type="evidence" value="ECO:0007669"/>
    <property type="project" value="InterPro"/>
</dbReference>
<organism evidence="5">
    <name type="scientific">Heterosigma akashiwo</name>
    <name type="common">Chromophytic alga</name>
    <name type="synonym">Heterosigma carterae</name>
    <dbReference type="NCBI Taxonomy" id="2829"/>
    <lineage>
        <taxon>Eukaryota</taxon>
        <taxon>Sar</taxon>
        <taxon>Stramenopiles</taxon>
        <taxon>Ochrophyta</taxon>
        <taxon>Raphidophyceae</taxon>
        <taxon>Chattonellales</taxon>
        <taxon>Chattonellaceae</taxon>
        <taxon>Heterosigma</taxon>
    </lineage>
</organism>
<dbReference type="EMBL" id="HBIU01037233">
    <property type="protein sequence ID" value="CAE0638316.1"/>
    <property type="molecule type" value="Transcribed_RNA"/>
</dbReference>
<keyword evidence="3" id="KW-0812">Transmembrane</keyword>
<dbReference type="CDD" id="cd24008">
    <property type="entry name" value="ASKHA_NBD_GLK"/>
    <property type="match status" value="1"/>
</dbReference>
<dbReference type="GO" id="GO:0006096">
    <property type="term" value="P:glycolytic process"/>
    <property type="evidence" value="ECO:0007669"/>
    <property type="project" value="InterPro"/>
</dbReference>
<proteinExistence type="predicted"/>
<dbReference type="Gene3D" id="3.30.420.40">
    <property type="match status" value="1"/>
</dbReference>
<evidence type="ECO:0000256" key="1">
    <source>
        <dbReference type="ARBA" id="ARBA00022679"/>
    </source>
</evidence>
<dbReference type="GO" id="GO:0005536">
    <property type="term" value="F:D-glucose binding"/>
    <property type="evidence" value="ECO:0007669"/>
    <property type="project" value="InterPro"/>
</dbReference>
<keyword evidence="3" id="KW-1133">Transmembrane helix</keyword>
<dbReference type="NCBIfam" id="TIGR00749">
    <property type="entry name" value="glk"/>
    <property type="match status" value="1"/>
</dbReference>
<dbReference type="AlphaFoldDB" id="A0A6V2YTH0"/>
<keyword evidence="2" id="KW-0418">Kinase</keyword>
<evidence type="ECO:0000313" key="5">
    <source>
        <dbReference type="EMBL" id="CAE0638317.1"/>
    </source>
</evidence>
<evidence type="ECO:0000313" key="4">
    <source>
        <dbReference type="EMBL" id="CAE0638316.1"/>
    </source>
</evidence>
<dbReference type="Pfam" id="PF02685">
    <property type="entry name" value="Glucokinase"/>
    <property type="match status" value="1"/>
</dbReference>
<dbReference type="Gene3D" id="3.40.367.20">
    <property type="match status" value="1"/>
</dbReference>
<accession>A0A6V2YTH0</accession>
<sequence length="406" mass="43016">MSSQKPMILVGDVGGTNCRLELYAVEQGMVQTTGSRAPGDLIHAQTYPNEQHGSFLDILMVFLKDAGVPEGDSPSAACFAMAGPVAKNRVRFTNLASWGEICGKRLERQLGIPTVRLVNDFVGAGYGLLTLDANNPAQLRTLVGVPPTPGGVMACVGAGTGLGEVYLTAGTDGEYTAFASEGGHADWCPKGPEQHALNEFLKSKYGQAHRVSVERVVSGMGLADAYSFLASTYPQKVNPTVQTEFNAAGDQKGRVVATNTDKCNLCRQVMAWFAQEYGYEAGTAALKWLPTGGLFLAGGLTPKNIGLIEGEGSPFLVAYRDKGRLAGVLDGIPLHAVMCEDLGLRGAHFVAFRLWQQTQVEGAARLRAKKDEESLAGRTPSTALALAFAVGALAFAGGMAFQARRR</sequence>
<dbReference type="InterPro" id="IPR043129">
    <property type="entry name" value="ATPase_NBD"/>
</dbReference>
<dbReference type="PANTHER" id="PTHR47363">
    <property type="entry name" value="GLUCOKINASE"/>
    <property type="match status" value="1"/>
</dbReference>
<name>A0A6V2YTH0_HETAK</name>
<evidence type="ECO:0000256" key="2">
    <source>
        <dbReference type="ARBA" id="ARBA00022777"/>
    </source>
</evidence>
<dbReference type="GO" id="GO:0004340">
    <property type="term" value="F:glucokinase activity"/>
    <property type="evidence" value="ECO:0007669"/>
    <property type="project" value="InterPro"/>
</dbReference>
<feature type="transmembrane region" description="Helical" evidence="3">
    <location>
        <begin position="383"/>
        <end position="401"/>
    </location>
</feature>
<reference evidence="5" key="1">
    <citation type="submission" date="2021-01" db="EMBL/GenBank/DDBJ databases">
        <authorList>
            <person name="Corre E."/>
            <person name="Pelletier E."/>
            <person name="Niang G."/>
            <person name="Scheremetjew M."/>
            <person name="Finn R."/>
            <person name="Kale V."/>
            <person name="Holt S."/>
            <person name="Cochrane G."/>
            <person name="Meng A."/>
            <person name="Brown T."/>
            <person name="Cohen L."/>
        </authorList>
    </citation>
    <scope>NUCLEOTIDE SEQUENCE</scope>
    <source>
        <strain evidence="5">CCMP3107</strain>
    </source>
</reference>
<dbReference type="InterPro" id="IPR003836">
    <property type="entry name" value="Glucokinase"/>
</dbReference>
<evidence type="ECO:0000256" key="3">
    <source>
        <dbReference type="SAM" id="Phobius"/>
    </source>
</evidence>
<keyword evidence="1" id="KW-0808">Transferase</keyword>
<protein>
    <recommendedName>
        <fullName evidence="6">Glucokinase</fullName>
    </recommendedName>
</protein>